<dbReference type="GO" id="GO:0006952">
    <property type="term" value="P:defense response"/>
    <property type="evidence" value="ECO:0007669"/>
    <property type="project" value="InterPro"/>
</dbReference>
<dbReference type="CDD" id="cd04051">
    <property type="entry name" value="C2_SRC2_like"/>
    <property type="match status" value="1"/>
</dbReference>
<evidence type="ECO:0000313" key="4">
    <source>
        <dbReference type="Proteomes" id="UP001370490"/>
    </source>
</evidence>
<dbReference type="InterPro" id="IPR044750">
    <property type="entry name" value="C2_SRC2/BAP"/>
</dbReference>
<proteinExistence type="predicted"/>
<dbReference type="Gene3D" id="2.60.40.150">
    <property type="entry name" value="C2 domain"/>
    <property type="match status" value="1"/>
</dbReference>
<accession>A0AAN8UJF3</accession>
<dbReference type="AlphaFoldDB" id="A0AAN8UJF3"/>
<evidence type="ECO:0000259" key="2">
    <source>
        <dbReference type="PROSITE" id="PS50004"/>
    </source>
</evidence>
<sequence>MESTHIQEIQLQVRWCKDLKAFNFFQKLTLYVSVSLMSVCPEDSNTSYSDSPPKDIGNGNQKKRQKETMMMTIRTPTDREGDGNPEWNHHMRFELNNTDTDRVFLLHFEVRHDAGFPFPDRTIGQVRLPLRDLIKGDGGAGGVLRFVSYQVRTPDGKPNGVLNFSYRIILVNNTSSQGGRVGGLPGSGIKIDGYNHNYNRNQDQDRQPLPIKVDDDDGANENISPAASSSRSLYPSLDLDLEPLQMELQVVSAHPVPSAPVPTNQPCYNQKYYPLMPPPPPPSSVVHSLSHPHEYQYQYHPPLSLPPAPPPPPPWLYHRRTDHPTFDGYGNPPRYSARNLDEALLTYFSLAEPLFIEKHIFSFYCHAQRLEADCLPSGFIREEGKLQYAAGNQVHNAMKSTGVFEGNAGGGSREVTLGLFISEKRGQRMSCLETFATFKISADGN</sequence>
<protein>
    <submittedName>
        <fullName evidence="3">C2 domain</fullName>
    </submittedName>
</protein>
<evidence type="ECO:0000256" key="1">
    <source>
        <dbReference type="SAM" id="MobiDB-lite"/>
    </source>
</evidence>
<feature type="region of interest" description="Disordered" evidence="1">
    <location>
        <begin position="194"/>
        <end position="231"/>
    </location>
</feature>
<dbReference type="PANTHER" id="PTHR32246">
    <property type="entry name" value="INGRESSION PROTEIN FIC1"/>
    <property type="match status" value="1"/>
</dbReference>
<comment type="caution">
    <text evidence="3">The sequence shown here is derived from an EMBL/GenBank/DDBJ whole genome shotgun (WGS) entry which is preliminary data.</text>
</comment>
<organism evidence="3 4">
    <name type="scientific">Dillenia turbinata</name>
    <dbReference type="NCBI Taxonomy" id="194707"/>
    <lineage>
        <taxon>Eukaryota</taxon>
        <taxon>Viridiplantae</taxon>
        <taxon>Streptophyta</taxon>
        <taxon>Embryophyta</taxon>
        <taxon>Tracheophyta</taxon>
        <taxon>Spermatophyta</taxon>
        <taxon>Magnoliopsida</taxon>
        <taxon>eudicotyledons</taxon>
        <taxon>Gunneridae</taxon>
        <taxon>Pentapetalae</taxon>
        <taxon>Dilleniales</taxon>
        <taxon>Dilleniaceae</taxon>
        <taxon>Dillenia</taxon>
    </lineage>
</organism>
<feature type="compositionally biased region" description="Polar residues" evidence="1">
    <location>
        <begin position="221"/>
        <end position="231"/>
    </location>
</feature>
<dbReference type="PANTHER" id="PTHR32246:SF169">
    <property type="entry name" value="PROTEIN SRC2-LIKE"/>
    <property type="match status" value="1"/>
</dbReference>
<dbReference type="InterPro" id="IPR000008">
    <property type="entry name" value="C2_dom"/>
</dbReference>
<dbReference type="EMBL" id="JBAMMX010000027">
    <property type="protein sequence ID" value="KAK6912891.1"/>
    <property type="molecule type" value="Genomic_DNA"/>
</dbReference>
<gene>
    <name evidence="3" type="ORF">RJ641_022492</name>
</gene>
<reference evidence="3 4" key="1">
    <citation type="submission" date="2023-12" db="EMBL/GenBank/DDBJ databases">
        <title>A high-quality genome assembly for Dillenia turbinata (Dilleniales).</title>
        <authorList>
            <person name="Chanderbali A."/>
        </authorList>
    </citation>
    <scope>NUCLEOTIDE SEQUENCE [LARGE SCALE GENOMIC DNA]</scope>
    <source>
        <strain evidence="3">LSX21</strain>
        <tissue evidence="3">Leaf</tissue>
    </source>
</reference>
<dbReference type="Proteomes" id="UP001370490">
    <property type="component" value="Unassembled WGS sequence"/>
</dbReference>
<dbReference type="SMART" id="SM00239">
    <property type="entry name" value="C2"/>
    <property type="match status" value="1"/>
</dbReference>
<dbReference type="Pfam" id="PF00168">
    <property type="entry name" value="C2"/>
    <property type="match status" value="1"/>
</dbReference>
<feature type="domain" description="C2" evidence="2">
    <location>
        <begin position="1"/>
        <end position="144"/>
    </location>
</feature>
<dbReference type="SUPFAM" id="SSF49562">
    <property type="entry name" value="C2 domain (Calcium/lipid-binding domain, CaLB)"/>
    <property type="match status" value="1"/>
</dbReference>
<feature type="region of interest" description="Disordered" evidence="1">
    <location>
        <begin position="42"/>
        <end position="68"/>
    </location>
</feature>
<dbReference type="PROSITE" id="PS50004">
    <property type="entry name" value="C2"/>
    <property type="match status" value="1"/>
</dbReference>
<name>A0AAN8UJF3_9MAGN</name>
<keyword evidence="4" id="KW-1185">Reference proteome</keyword>
<evidence type="ECO:0000313" key="3">
    <source>
        <dbReference type="EMBL" id="KAK6912891.1"/>
    </source>
</evidence>
<dbReference type="InterPro" id="IPR035892">
    <property type="entry name" value="C2_domain_sf"/>
</dbReference>